<evidence type="ECO:0000313" key="2">
    <source>
        <dbReference type="EMBL" id="KAJ7784675.1"/>
    </source>
</evidence>
<feature type="region of interest" description="Disordered" evidence="1">
    <location>
        <begin position="76"/>
        <end position="227"/>
    </location>
</feature>
<dbReference type="EMBL" id="JARKIB010000002">
    <property type="protein sequence ID" value="KAJ7784675.1"/>
    <property type="molecule type" value="Genomic_DNA"/>
</dbReference>
<feature type="compositionally biased region" description="Low complexity" evidence="1">
    <location>
        <begin position="111"/>
        <end position="168"/>
    </location>
</feature>
<reference evidence="2" key="1">
    <citation type="submission" date="2023-03" db="EMBL/GenBank/DDBJ databases">
        <title>Massive genome expansion in bonnet fungi (Mycena s.s.) driven by repeated elements and novel gene families across ecological guilds.</title>
        <authorList>
            <consortium name="Lawrence Berkeley National Laboratory"/>
            <person name="Harder C.B."/>
            <person name="Miyauchi S."/>
            <person name="Viragh M."/>
            <person name="Kuo A."/>
            <person name="Thoen E."/>
            <person name="Andreopoulos B."/>
            <person name="Lu D."/>
            <person name="Skrede I."/>
            <person name="Drula E."/>
            <person name="Henrissat B."/>
            <person name="Morin E."/>
            <person name="Kohler A."/>
            <person name="Barry K."/>
            <person name="LaButti K."/>
            <person name="Morin E."/>
            <person name="Salamov A."/>
            <person name="Lipzen A."/>
            <person name="Mereny Z."/>
            <person name="Hegedus B."/>
            <person name="Baldrian P."/>
            <person name="Stursova M."/>
            <person name="Weitz H."/>
            <person name="Taylor A."/>
            <person name="Grigoriev I.V."/>
            <person name="Nagy L.G."/>
            <person name="Martin F."/>
            <person name="Kauserud H."/>
        </authorList>
    </citation>
    <scope>NUCLEOTIDE SEQUENCE</scope>
    <source>
        <strain evidence="2">CBHHK182m</strain>
    </source>
</reference>
<name>A0AAD7KFS1_9AGAR</name>
<organism evidence="2 3">
    <name type="scientific">Mycena metata</name>
    <dbReference type="NCBI Taxonomy" id="1033252"/>
    <lineage>
        <taxon>Eukaryota</taxon>
        <taxon>Fungi</taxon>
        <taxon>Dikarya</taxon>
        <taxon>Basidiomycota</taxon>
        <taxon>Agaricomycotina</taxon>
        <taxon>Agaricomycetes</taxon>
        <taxon>Agaricomycetidae</taxon>
        <taxon>Agaricales</taxon>
        <taxon>Marasmiineae</taxon>
        <taxon>Mycenaceae</taxon>
        <taxon>Mycena</taxon>
    </lineage>
</organism>
<dbReference type="Proteomes" id="UP001215598">
    <property type="component" value="Unassembled WGS sequence"/>
</dbReference>
<comment type="caution">
    <text evidence="2">The sequence shown here is derived from an EMBL/GenBank/DDBJ whole genome shotgun (WGS) entry which is preliminary data.</text>
</comment>
<protein>
    <submittedName>
        <fullName evidence="2">Uncharacterized protein</fullName>
    </submittedName>
</protein>
<proteinExistence type="predicted"/>
<accession>A0AAD7KFS1</accession>
<evidence type="ECO:0000313" key="3">
    <source>
        <dbReference type="Proteomes" id="UP001215598"/>
    </source>
</evidence>
<gene>
    <name evidence="2" type="ORF">B0H16DRAFT_306710</name>
</gene>
<feature type="compositionally biased region" description="Basic residues" evidence="1">
    <location>
        <begin position="214"/>
        <end position="227"/>
    </location>
</feature>
<sequence>MDYPNPFNHDWPVYHDPNAPPTDPDYDVPQLDSSIGPSRVLTRRQRAALEHAPGARRVQPYDPNIQRHQSMYITSPVSISRPQTPPSQPEYPLALAMPPVVQPSPSYHPLTPSSASTSPYSTYGFYSNSHSRSNSISNTTNPRSASPALSTASALTSVSSSASGPNSSVRAPSDPRVPRVTRKTEETAALQCRPQGHLSLPQGEPQRAPGGHCAHLRRRAQHHQQDP</sequence>
<feature type="region of interest" description="Disordered" evidence="1">
    <location>
        <begin position="1"/>
        <end position="37"/>
    </location>
</feature>
<dbReference type="AlphaFoldDB" id="A0AAD7KFS1"/>
<keyword evidence="3" id="KW-1185">Reference proteome</keyword>
<evidence type="ECO:0000256" key="1">
    <source>
        <dbReference type="SAM" id="MobiDB-lite"/>
    </source>
</evidence>